<feature type="domain" description="F-box" evidence="1">
    <location>
        <begin position="11"/>
        <end position="50"/>
    </location>
</feature>
<keyword evidence="3" id="KW-1185">Reference proteome</keyword>
<evidence type="ECO:0000259" key="1">
    <source>
        <dbReference type="Pfam" id="PF00646"/>
    </source>
</evidence>
<dbReference type="Proteomes" id="UP001293593">
    <property type="component" value="Unassembled WGS sequence"/>
</dbReference>
<accession>A0AAE1JDL5</accession>
<dbReference type="SUPFAM" id="SSF52047">
    <property type="entry name" value="RNI-like"/>
    <property type="match status" value="1"/>
</dbReference>
<dbReference type="EMBL" id="JAWXYG010000007">
    <property type="protein sequence ID" value="KAK4268431.1"/>
    <property type="molecule type" value="Genomic_DNA"/>
</dbReference>
<dbReference type="Pfam" id="PF00646">
    <property type="entry name" value="F-box"/>
    <property type="match status" value="1"/>
</dbReference>
<evidence type="ECO:0000313" key="2">
    <source>
        <dbReference type="EMBL" id="KAK4268431.1"/>
    </source>
</evidence>
<organism evidence="2 3">
    <name type="scientific">Acacia crassicarpa</name>
    <name type="common">northern wattle</name>
    <dbReference type="NCBI Taxonomy" id="499986"/>
    <lineage>
        <taxon>Eukaryota</taxon>
        <taxon>Viridiplantae</taxon>
        <taxon>Streptophyta</taxon>
        <taxon>Embryophyta</taxon>
        <taxon>Tracheophyta</taxon>
        <taxon>Spermatophyta</taxon>
        <taxon>Magnoliopsida</taxon>
        <taxon>eudicotyledons</taxon>
        <taxon>Gunneridae</taxon>
        <taxon>Pentapetalae</taxon>
        <taxon>rosids</taxon>
        <taxon>fabids</taxon>
        <taxon>Fabales</taxon>
        <taxon>Fabaceae</taxon>
        <taxon>Caesalpinioideae</taxon>
        <taxon>mimosoid clade</taxon>
        <taxon>Acacieae</taxon>
        <taxon>Acacia</taxon>
    </lineage>
</organism>
<dbReference type="InterPro" id="IPR001810">
    <property type="entry name" value="F-box_dom"/>
</dbReference>
<reference evidence="2" key="1">
    <citation type="submission" date="2023-10" db="EMBL/GenBank/DDBJ databases">
        <title>Chromosome-level genome of the transformable northern wattle, Acacia crassicarpa.</title>
        <authorList>
            <person name="Massaro I."/>
            <person name="Sinha N.R."/>
            <person name="Poethig S."/>
            <person name="Leichty A.R."/>
        </authorList>
    </citation>
    <scope>NUCLEOTIDE SEQUENCE</scope>
    <source>
        <strain evidence="2">Acra3RX</strain>
        <tissue evidence="2">Leaf</tissue>
    </source>
</reference>
<evidence type="ECO:0000313" key="3">
    <source>
        <dbReference type="Proteomes" id="UP001293593"/>
    </source>
</evidence>
<sequence>MVENIRNNTEFENLPQGLVHHIMNYVPYNDAIKFSVLSKTLHSMWLSFPVLDFDYTFFSGQHEDPHRTFLSFILETLHHHCPRINKPLQRLRVKYPYDYRAYFPFHSVFEGLLYIAIKNHAKEIIFDICTNNLVDVSSDSLLSLFSSQFLTMLNLKYFRFSVADSVILCPKLKELVISSCKGAQTIIVSSPYVEKVEISCCSDLVGVQIMGKNLLEFCFKNGVSNPILNM</sequence>
<dbReference type="InterPro" id="IPR036047">
    <property type="entry name" value="F-box-like_dom_sf"/>
</dbReference>
<protein>
    <recommendedName>
        <fullName evidence="1">F-box domain-containing protein</fullName>
    </recommendedName>
</protein>
<dbReference type="PANTHER" id="PTHR34223:SF51">
    <property type="entry name" value="OS06G0556300 PROTEIN"/>
    <property type="match status" value="1"/>
</dbReference>
<dbReference type="InterPro" id="IPR053197">
    <property type="entry name" value="F-box_SCFL_complex_component"/>
</dbReference>
<dbReference type="PANTHER" id="PTHR34223">
    <property type="entry name" value="OS11G0201299 PROTEIN"/>
    <property type="match status" value="1"/>
</dbReference>
<dbReference type="AlphaFoldDB" id="A0AAE1JDL5"/>
<proteinExistence type="predicted"/>
<dbReference type="SUPFAM" id="SSF81383">
    <property type="entry name" value="F-box domain"/>
    <property type="match status" value="1"/>
</dbReference>
<name>A0AAE1JDL5_9FABA</name>
<gene>
    <name evidence="2" type="ORF">QN277_025090</name>
</gene>
<comment type="caution">
    <text evidence="2">The sequence shown here is derived from an EMBL/GenBank/DDBJ whole genome shotgun (WGS) entry which is preliminary data.</text>
</comment>